<proteinExistence type="predicted"/>
<reference evidence="2 3" key="1">
    <citation type="submission" date="2010-05" db="EMBL/GenBank/DDBJ databases">
        <title>The Genome Sequence of Thecamonas trahens ATCC 50062.</title>
        <authorList>
            <consortium name="The Broad Institute Genome Sequencing Platform"/>
            <person name="Russ C."/>
            <person name="Cuomo C."/>
            <person name="Shea T."/>
            <person name="Young S.K."/>
            <person name="Zeng Q."/>
            <person name="Koehrsen M."/>
            <person name="Haas B."/>
            <person name="Borodovsky M."/>
            <person name="Guigo R."/>
            <person name="Alvarado L."/>
            <person name="Berlin A."/>
            <person name="Bochicchio J."/>
            <person name="Borenstein D."/>
            <person name="Chapman S."/>
            <person name="Chen Z."/>
            <person name="Freedman E."/>
            <person name="Gellesch M."/>
            <person name="Goldberg J."/>
            <person name="Griggs A."/>
            <person name="Gujja S."/>
            <person name="Heilman E."/>
            <person name="Heiman D."/>
            <person name="Hepburn T."/>
            <person name="Howarth C."/>
            <person name="Jen D."/>
            <person name="Larson L."/>
            <person name="Mehta T."/>
            <person name="Park D."/>
            <person name="Pearson M."/>
            <person name="Roberts A."/>
            <person name="Saif S."/>
            <person name="Shenoy N."/>
            <person name="Sisk P."/>
            <person name="Stolte C."/>
            <person name="Sykes S."/>
            <person name="Thomson T."/>
            <person name="Walk T."/>
            <person name="White J."/>
            <person name="Yandava C."/>
            <person name="Burger G."/>
            <person name="Gray M.W."/>
            <person name="Holland P.W.H."/>
            <person name="King N."/>
            <person name="Lang F.B.F."/>
            <person name="Roger A.J."/>
            <person name="Ruiz-Trillo I."/>
            <person name="Lander E."/>
            <person name="Nusbaum C."/>
        </authorList>
    </citation>
    <scope>NUCLEOTIDE SEQUENCE [LARGE SCALE GENOMIC DNA]</scope>
    <source>
        <strain evidence="2 3">ATCC 50062</strain>
    </source>
</reference>
<name>A0A0L0DN54_THETB</name>
<feature type="region of interest" description="Disordered" evidence="1">
    <location>
        <begin position="101"/>
        <end position="126"/>
    </location>
</feature>
<organism evidence="2 3">
    <name type="scientific">Thecamonas trahens ATCC 50062</name>
    <dbReference type="NCBI Taxonomy" id="461836"/>
    <lineage>
        <taxon>Eukaryota</taxon>
        <taxon>Apusozoa</taxon>
        <taxon>Apusomonadida</taxon>
        <taxon>Apusomonadidae</taxon>
        <taxon>Thecamonas</taxon>
    </lineage>
</organism>
<sequence>MSSFSIVSVSLSDDLSTPPESESSLTLLEYPICRKCCISREERVTHKEAIKRQRRIRALRAGQPDPYPPKDGKCACWARRCPAECVVWDCCRPAPATAKPQIRSAAKRKPVHDECSYSPEPLSYSSSSTEWELFHDLRKAGGKSTARTYKSSRSRP</sequence>
<dbReference type="AlphaFoldDB" id="A0A0L0DN54"/>
<feature type="compositionally biased region" description="Low complexity" evidence="1">
    <location>
        <begin position="116"/>
        <end position="126"/>
    </location>
</feature>
<evidence type="ECO:0000313" key="3">
    <source>
        <dbReference type="Proteomes" id="UP000054408"/>
    </source>
</evidence>
<dbReference type="Proteomes" id="UP000054408">
    <property type="component" value="Unassembled WGS sequence"/>
</dbReference>
<protein>
    <submittedName>
        <fullName evidence="2">Uncharacterized protein</fullName>
    </submittedName>
</protein>
<gene>
    <name evidence="2" type="ORF">AMSG_09452</name>
</gene>
<dbReference type="RefSeq" id="XP_013754302.1">
    <property type="nucleotide sequence ID" value="XM_013898848.1"/>
</dbReference>
<accession>A0A0L0DN54</accession>
<evidence type="ECO:0000256" key="1">
    <source>
        <dbReference type="SAM" id="MobiDB-lite"/>
    </source>
</evidence>
<dbReference type="EMBL" id="GL349482">
    <property type="protein sequence ID" value="KNC53739.1"/>
    <property type="molecule type" value="Genomic_DNA"/>
</dbReference>
<dbReference type="GeneID" id="25567910"/>
<keyword evidence="3" id="KW-1185">Reference proteome</keyword>
<evidence type="ECO:0000313" key="2">
    <source>
        <dbReference type="EMBL" id="KNC53739.1"/>
    </source>
</evidence>